<evidence type="ECO:0000256" key="5">
    <source>
        <dbReference type="ARBA" id="ARBA00022801"/>
    </source>
</evidence>
<name>F0VL62_NEOCL</name>
<reference evidence="8" key="2">
    <citation type="submission" date="2011-03" db="EMBL/GenBank/DDBJ databases">
        <title>Comparative genomics and transcriptomics of Neospora caninum and Toxoplasma gondii.</title>
        <authorList>
            <person name="Reid A.J."/>
            <person name="Sohal A."/>
            <person name="Harris D."/>
            <person name="Quail M."/>
            <person name="Sanders M."/>
            <person name="Berriman M."/>
            <person name="Wastling J.M."/>
            <person name="Pain A."/>
        </authorList>
    </citation>
    <scope>NUCLEOTIDE SEQUENCE</scope>
    <source>
        <strain evidence="8">Liverpool</strain>
    </source>
</reference>
<dbReference type="GeneID" id="13446518"/>
<reference evidence="10" key="3">
    <citation type="journal article" date="2012" name="PLoS Pathog.">
        <title>Comparative genomics of the apicomplexan parasites Toxoplasma gondii and Neospora caninum: Coccidia differing in host range and transmission strategy.</title>
        <authorList>
            <person name="Reid A.J."/>
            <person name="Vermont S.J."/>
            <person name="Cotton J.A."/>
            <person name="Harris D."/>
            <person name="Hill-Cawthorne G.A."/>
            <person name="Konen-Waisman S."/>
            <person name="Latham S.M."/>
            <person name="Mourier T."/>
            <person name="Norton R."/>
            <person name="Quail M.A."/>
            <person name="Sanders M."/>
            <person name="Shanmugam D."/>
            <person name="Sohal A."/>
            <person name="Wasmuth J.D."/>
            <person name="Brunk B."/>
            <person name="Grigg M.E."/>
            <person name="Howard J.C."/>
            <person name="Parkinson J."/>
            <person name="Roos D.S."/>
            <person name="Trees A.J."/>
            <person name="Berriman M."/>
            <person name="Pain A."/>
            <person name="Wastling J.M."/>
        </authorList>
    </citation>
    <scope>NUCLEOTIDE SEQUENCE [LARGE SCALE GENOMIC DNA]</scope>
    <source>
        <strain evidence="10">Liverpool</strain>
    </source>
</reference>
<comment type="pathway">
    <text evidence="2">Purine metabolism; purine nucleoside salvage.</text>
</comment>
<feature type="domain" description="Adenosine deaminase" evidence="7">
    <location>
        <begin position="55"/>
        <end position="312"/>
    </location>
</feature>
<dbReference type="InterPro" id="IPR006330">
    <property type="entry name" value="Ado/ade_deaminase"/>
</dbReference>
<dbReference type="GO" id="GO:0006166">
    <property type="term" value="P:purine ribonucleoside salvage"/>
    <property type="evidence" value="ECO:0007669"/>
    <property type="project" value="UniProtKB-KW"/>
</dbReference>
<protein>
    <submittedName>
        <fullName evidence="9">Adenosine/AMP deaminase domain containing protein, putative</fullName>
    </submittedName>
    <submittedName>
        <fullName evidence="8">Putative adenosine/AMP deaminase domain containing protein</fullName>
    </submittedName>
</protein>
<evidence type="ECO:0000256" key="1">
    <source>
        <dbReference type="ARBA" id="ARBA00001947"/>
    </source>
</evidence>
<dbReference type="RefSeq" id="XP_003884842.1">
    <property type="nucleotide sequence ID" value="XM_003884793.1"/>
</dbReference>
<dbReference type="PANTHER" id="PTHR43114">
    <property type="entry name" value="ADENINE DEAMINASE"/>
    <property type="match status" value="1"/>
</dbReference>
<dbReference type="VEuPathDB" id="ToxoDB:NCLIV_052400"/>
<comment type="cofactor">
    <cofactor evidence="1">
        <name>Zn(2+)</name>
        <dbReference type="ChEBI" id="CHEBI:29105"/>
    </cofactor>
</comment>
<keyword evidence="4" id="KW-0660">Purine salvage</keyword>
<reference evidence="9" key="4">
    <citation type="journal article" date="2015" name="PLoS ONE">
        <title>Comprehensive Evaluation of Toxoplasma gondii VEG and Neospora caninum LIV Genomes with Tachyzoite Stage Transcriptome and Proteome Defines Novel Transcript Features.</title>
        <authorList>
            <person name="Ramaprasad A."/>
            <person name="Mourier T."/>
            <person name="Naeem R."/>
            <person name="Malas T.B."/>
            <person name="Moussa E."/>
            <person name="Panigrahi A."/>
            <person name="Vermont S.J."/>
            <person name="Otto T.D."/>
            <person name="Wastling J."/>
            <person name="Pain A."/>
        </authorList>
    </citation>
    <scope>NUCLEOTIDE SEQUENCE</scope>
    <source>
        <strain evidence="9">Liverpool</strain>
    </source>
</reference>
<dbReference type="GO" id="GO:0043103">
    <property type="term" value="P:hypoxanthine salvage"/>
    <property type="evidence" value="ECO:0007669"/>
    <property type="project" value="TreeGrafter"/>
</dbReference>
<keyword evidence="10" id="KW-1185">Reference proteome</keyword>
<accession>F0VL62</accession>
<dbReference type="OrthoDB" id="272271at2759"/>
<evidence type="ECO:0000256" key="6">
    <source>
        <dbReference type="ARBA" id="ARBA00022833"/>
    </source>
</evidence>
<dbReference type="OMA" id="NHFTIHA"/>
<dbReference type="Gene3D" id="3.20.20.140">
    <property type="entry name" value="Metal-dependent hydrolases"/>
    <property type="match status" value="1"/>
</dbReference>
<keyword evidence="6" id="KW-0862">Zinc</keyword>
<dbReference type="EMBL" id="LN714485">
    <property type="protein sequence ID" value="CEL69533.1"/>
    <property type="molecule type" value="Genomic_DNA"/>
</dbReference>
<dbReference type="NCBIfam" id="TIGR01430">
    <property type="entry name" value="aden_deam"/>
    <property type="match status" value="1"/>
</dbReference>
<gene>
    <name evidence="9" type="ORF">BN1204_052400</name>
    <name evidence="8" type="ORF">NCLIV_052400</name>
</gene>
<dbReference type="GO" id="GO:0006146">
    <property type="term" value="P:adenine catabolic process"/>
    <property type="evidence" value="ECO:0007669"/>
    <property type="project" value="TreeGrafter"/>
</dbReference>
<dbReference type="InParanoid" id="F0VL62"/>
<dbReference type="AlphaFoldDB" id="F0VL62"/>
<dbReference type="InterPro" id="IPR001365">
    <property type="entry name" value="A_deaminase_dom"/>
</dbReference>
<keyword evidence="3" id="KW-0479">Metal-binding</keyword>
<dbReference type="EMBL" id="FR823391">
    <property type="protein sequence ID" value="CBZ54814.1"/>
    <property type="molecule type" value="Genomic_DNA"/>
</dbReference>
<organism evidence="8 10">
    <name type="scientific">Neospora caninum (strain Liverpool)</name>
    <dbReference type="NCBI Taxonomy" id="572307"/>
    <lineage>
        <taxon>Eukaryota</taxon>
        <taxon>Sar</taxon>
        <taxon>Alveolata</taxon>
        <taxon>Apicomplexa</taxon>
        <taxon>Conoidasida</taxon>
        <taxon>Coccidia</taxon>
        <taxon>Eucoccidiorida</taxon>
        <taxon>Eimeriorina</taxon>
        <taxon>Sarcocystidae</taxon>
        <taxon>Neospora</taxon>
    </lineage>
</organism>
<evidence type="ECO:0000256" key="3">
    <source>
        <dbReference type="ARBA" id="ARBA00022723"/>
    </source>
</evidence>
<evidence type="ECO:0000313" key="9">
    <source>
        <dbReference type="EMBL" id="CEL69533.1"/>
    </source>
</evidence>
<dbReference type="GO" id="GO:0000034">
    <property type="term" value="F:adenine deaminase activity"/>
    <property type="evidence" value="ECO:0007669"/>
    <property type="project" value="TreeGrafter"/>
</dbReference>
<dbReference type="eggNOG" id="KOG1097">
    <property type="taxonomic scope" value="Eukaryota"/>
</dbReference>
<dbReference type="UniPathway" id="UPA00606"/>
<dbReference type="Proteomes" id="UP000007494">
    <property type="component" value="Chromosome X"/>
</dbReference>
<proteinExistence type="predicted"/>
<evidence type="ECO:0000256" key="2">
    <source>
        <dbReference type="ARBA" id="ARBA00005058"/>
    </source>
</evidence>
<evidence type="ECO:0000256" key="4">
    <source>
        <dbReference type="ARBA" id="ARBA00022726"/>
    </source>
</evidence>
<evidence type="ECO:0000313" key="10">
    <source>
        <dbReference type="Proteomes" id="UP000007494"/>
    </source>
</evidence>
<dbReference type="SUPFAM" id="SSF51556">
    <property type="entry name" value="Metallo-dependent hydrolases"/>
    <property type="match status" value="1"/>
</dbReference>
<reference evidence="8" key="1">
    <citation type="submission" date="2011-02" db="EMBL/GenBank/DDBJ databases">
        <authorList>
            <person name="Aslett M."/>
        </authorList>
    </citation>
    <scope>NUCLEOTIDE SEQUENCE</scope>
    <source>
        <strain evidence="8">Liverpool</strain>
    </source>
</reference>
<dbReference type="GO" id="GO:0005829">
    <property type="term" value="C:cytosol"/>
    <property type="evidence" value="ECO:0007669"/>
    <property type="project" value="TreeGrafter"/>
</dbReference>
<dbReference type="GO" id="GO:0046872">
    <property type="term" value="F:metal ion binding"/>
    <property type="evidence" value="ECO:0007669"/>
    <property type="project" value="UniProtKB-KW"/>
</dbReference>
<evidence type="ECO:0000259" key="7">
    <source>
        <dbReference type="Pfam" id="PF00962"/>
    </source>
</evidence>
<dbReference type="PANTHER" id="PTHR43114:SF6">
    <property type="entry name" value="ADENINE DEAMINASE"/>
    <property type="match status" value="1"/>
</dbReference>
<dbReference type="Pfam" id="PF00962">
    <property type="entry name" value="A_deaminase"/>
    <property type="match status" value="1"/>
</dbReference>
<keyword evidence="5" id="KW-0378">Hydrolase</keyword>
<sequence>MAGIQVQTSSTSTPLQNGISSGAHEGDFLYRANCCCCCGHGVPVDLLLEYAKNIPKVELHVHVEGTLDLSLAREIGKKNGISVGDGSEDEKAMNEDGQGIAFGDLDSFLAAYFKREKVLCNREDFHKLVLRYFEKSAAQNVRHVELFFDLQSHTRRAPAIDVVQGIYDGCCEAEQRWGITSRRILCFVRNLPVEDHIRCVEETEPMLSMIDGFGLASSEKGNENYKFREVFDLVKKRGLPCVAHAGEEGPAQNIIDALVYNHAARIDHGSSSVENPDLLKHLVAHQIPLTVCPLSNVCLGVCRNVEEHPLLRCMPQCGLERNTPNGVAHREFQSQRERLRCEQLDRLKAAGQDQKNTSGVPEPVPFVAGQTGADAIALGPKRSTGSRLGVQFESLIDQGLQVTINSDDPAYFGGGMNDNFAAIIETCLLNEKGSTGSTEDDSNGGAPLRESLHWRLDTIKTVVLNSVFAAFLPLEKKQALAQEVEAFDADFRKKHRIGN</sequence>
<evidence type="ECO:0000313" key="8">
    <source>
        <dbReference type="EMBL" id="CBZ54814.1"/>
    </source>
</evidence>
<dbReference type="InterPro" id="IPR032466">
    <property type="entry name" value="Metal_Hydrolase"/>
</dbReference>